<evidence type="ECO:0000313" key="7">
    <source>
        <dbReference type="EMBL" id="RJG42756.1"/>
    </source>
</evidence>
<keyword evidence="8" id="KW-1185">Reference proteome</keyword>
<keyword evidence="2" id="KW-0547">Nucleotide-binding</keyword>
<dbReference type="GO" id="GO:0005524">
    <property type="term" value="F:ATP binding"/>
    <property type="evidence" value="ECO:0007669"/>
    <property type="project" value="UniProtKB-KW"/>
</dbReference>
<evidence type="ECO:0000259" key="6">
    <source>
        <dbReference type="PROSITE" id="PS50893"/>
    </source>
</evidence>
<gene>
    <name evidence="7" type="ORF">D1Z90_11745</name>
</gene>
<feature type="domain" description="ABC transporter" evidence="6">
    <location>
        <begin position="2"/>
        <end position="239"/>
    </location>
</feature>
<dbReference type="InterPro" id="IPR003439">
    <property type="entry name" value="ABC_transporter-like_ATP-bd"/>
</dbReference>
<evidence type="ECO:0000256" key="3">
    <source>
        <dbReference type="ARBA" id="ARBA00022840"/>
    </source>
</evidence>
<keyword evidence="4" id="KW-1278">Translocase</keyword>
<evidence type="ECO:0000256" key="5">
    <source>
        <dbReference type="ARBA" id="ARBA00037066"/>
    </source>
</evidence>
<sequence length="260" mass="28641">MLTASRLSLTLNHKVILNDIDFCLNSGELVALVGPNGAGKSSLFKALSGEYSELFDKVVLAGKPLSEWPLTDKAQCFAILAQQSLLSFPFKVAEVVSIGRTAKSCSAERNNEVVKQAMAEVDILHLADALYPHLSGGEKQRVHLARIFAQIWEQQNQQRYLLLDEPTAALDLAHQQQILQLAKAWSQQGVAVMAVLHDLNLAARFADRIVMLKQGSIFAQGNPTEVLTTEHVKQVFEVDMQVLPHPTAGYPILIPDERLP</sequence>
<dbReference type="AlphaFoldDB" id="A0A418YDX5"/>
<dbReference type="RefSeq" id="WP_119910957.1">
    <property type="nucleotide sequence ID" value="NZ_QZCH01000014.1"/>
</dbReference>
<dbReference type="NCBIfam" id="NF010068">
    <property type="entry name" value="PRK13548.1"/>
    <property type="match status" value="1"/>
</dbReference>
<dbReference type="SUPFAM" id="SSF52540">
    <property type="entry name" value="P-loop containing nucleoside triphosphate hydrolases"/>
    <property type="match status" value="1"/>
</dbReference>
<dbReference type="PANTHER" id="PTHR42794:SF1">
    <property type="entry name" value="HEMIN IMPORT ATP-BINDING PROTEIN HMUV"/>
    <property type="match status" value="1"/>
</dbReference>
<dbReference type="InterPro" id="IPR003593">
    <property type="entry name" value="AAA+_ATPase"/>
</dbReference>
<dbReference type="InterPro" id="IPR027417">
    <property type="entry name" value="P-loop_NTPase"/>
</dbReference>
<protein>
    <submittedName>
        <fullName evidence="7">Heme ABC transporter ATP-binding protein</fullName>
    </submittedName>
</protein>
<organism evidence="7 8">
    <name type="scientific">Motilimonas pumila</name>
    <dbReference type="NCBI Taxonomy" id="2303987"/>
    <lineage>
        <taxon>Bacteria</taxon>
        <taxon>Pseudomonadati</taxon>
        <taxon>Pseudomonadota</taxon>
        <taxon>Gammaproteobacteria</taxon>
        <taxon>Alteromonadales</taxon>
        <taxon>Alteromonadales genera incertae sedis</taxon>
        <taxon>Motilimonas</taxon>
    </lineage>
</organism>
<accession>A0A418YDX5</accession>
<dbReference type="Pfam" id="PF00005">
    <property type="entry name" value="ABC_tran"/>
    <property type="match status" value="1"/>
</dbReference>
<name>A0A418YDX5_9GAMM</name>
<evidence type="ECO:0000256" key="1">
    <source>
        <dbReference type="ARBA" id="ARBA00022448"/>
    </source>
</evidence>
<dbReference type="CDD" id="cd03214">
    <property type="entry name" value="ABC_Iron-Siderophores_B12_Hemin"/>
    <property type="match status" value="1"/>
</dbReference>
<proteinExistence type="predicted"/>
<reference evidence="7 8" key="2">
    <citation type="submission" date="2019-01" db="EMBL/GenBank/DDBJ databases">
        <title>Motilimonas pumilus sp. nov., isolated from the gut of sea cucumber (Apostichopus japonicus).</title>
        <authorList>
            <person name="Wang F.-Q."/>
            <person name="Ren L.-H."/>
            <person name="Lin Y.-W."/>
            <person name="Sun G.-H."/>
            <person name="Du Z.-J."/>
            <person name="Zhao J.-X."/>
            <person name="Liu X.-J."/>
            <person name="Liu L.-J."/>
        </authorList>
    </citation>
    <scope>NUCLEOTIDE SEQUENCE [LARGE SCALE GENOMIC DNA]</scope>
    <source>
        <strain evidence="7 8">PLHSC7-2</strain>
    </source>
</reference>
<dbReference type="OrthoDB" id="5292475at2"/>
<comment type="function">
    <text evidence="5">Part of the ABC transporter complex HmuTUV involved in hemin import. Responsible for energy coupling to the transport system.</text>
</comment>
<evidence type="ECO:0000313" key="8">
    <source>
        <dbReference type="Proteomes" id="UP000283255"/>
    </source>
</evidence>
<evidence type="ECO:0000256" key="4">
    <source>
        <dbReference type="ARBA" id="ARBA00022967"/>
    </source>
</evidence>
<dbReference type="GO" id="GO:0016887">
    <property type="term" value="F:ATP hydrolysis activity"/>
    <property type="evidence" value="ECO:0007669"/>
    <property type="project" value="InterPro"/>
</dbReference>
<dbReference type="EMBL" id="QZCH01000014">
    <property type="protein sequence ID" value="RJG42756.1"/>
    <property type="molecule type" value="Genomic_DNA"/>
</dbReference>
<dbReference type="PROSITE" id="PS50893">
    <property type="entry name" value="ABC_TRANSPORTER_2"/>
    <property type="match status" value="1"/>
</dbReference>
<evidence type="ECO:0000256" key="2">
    <source>
        <dbReference type="ARBA" id="ARBA00022741"/>
    </source>
</evidence>
<dbReference type="SMART" id="SM00382">
    <property type="entry name" value="AAA"/>
    <property type="match status" value="1"/>
</dbReference>
<keyword evidence="3 7" id="KW-0067">ATP-binding</keyword>
<comment type="caution">
    <text evidence="7">The sequence shown here is derived from an EMBL/GenBank/DDBJ whole genome shotgun (WGS) entry which is preliminary data.</text>
</comment>
<reference evidence="7 8" key="1">
    <citation type="submission" date="2018-09" db="EMBL/GenBank/DDBJ databases">
        <authorList>
            <person name="Wang F."/>
        </authorList>
    </citation>
    <scope>NUCLEOTIDE SEQUENCE [LARGE SCALE GENOMIC DNA]</scope>
    <source>
        <strain evidence="7 8">PLHSC7-2</strain>
    </source>
</reference>
<dbReference type="Gene3D" id="3.40.50.300">
    <property type="entry name" value="P-loop containing nucleotide triphosphate hydrolases"/>
    <property type="match status" value="1"/>
</dbReference>
<keyword evidence="1" id="KW-0813">Transport</keyword>
<dbReference type="PANTHER" id="PTHR42794">
    <property type="entry name" value="HEMIN IMPORT ATP-BINDING PROTEIN HMUV"/>
    <property type="match status" value="1"/>
</dbReference>
<dbReference type="Proteomes" id="UP000283255">
    <property type="component" value="Unassembled WGS sequence"/>
</dbReference>